<organism evidence="1 2">
    <name type="scientific">Cetraspora pellucida</name>
    <dbReference type="NCBI Taxonomy" id="1433469"/>
    <lineage>
        <taxon>Eukaryota</taxon>
        <taxon>Fungi</taxon>
        <taxon>Fungi incertae sedis</taxon>
        <taxon>Mucoromycota</taxon>
        <taxon>Glomeromycotina</taxon>
        <taxon>Glomeromycetes</taxon>
        <taxon>Diversisporales</taxon>
        <taxon>Gigasporaceae</taxon>
        <taxon>Cetraspora</taxon>
    </lineage>
</organism>
<reference evidence="1" key="1">
    <citation type="submission" date="2021-06" db="EMBL/GenBank/DDBJ databases">
        <authorList>
            <person name="Kallberg Y."/>
            <person name="Tangrot J."/>
            <person name="Rosling A."/>
        </authorList>
    </citation>
    <scope>NUCLEOTIDE SEQUENCE</scope>
    <source>
        <strain evidence="1">28 12/20/2015</strain>
    </source>
</reference>
<keyword evidence="2" id="KW-1185">Reference proteome</keyword>
<gene>
    <name evidence="1" type="ORF">SPELUC_LOCUS6497</name>
</gene>
<dbReference type="EMBL" id="CAJVPW010007705">
    <property type="protein sequence ID" value="CAG8584410.1"/>
    <property type="molecule type" value="Genomic_DNA"/>
</dbReference>
<comment type="caution">
    <text evidence="1">The sequence shown here is derived from an EMBL/GenBank/DDBJ whole genome shotgun (WGS) entry which is preliminary data.</text>
</comment>
<name>A0ACA9MEI8_9GLOM</name>
<evidence type="ECO:0000313" key="1">
    <source>
        <dbReference type="EMBL" id="CAG8584410.1"/>
    </source>
</evidence>
<protein>
    <submittedName>
        <fullName evidence="1">18008_t:CDS:1</fullName>
    </submittedName>
</protein>
<evidence type="ECO:0000313" key="2">
    <source>
        <dbReference type="Proteomes" id="UP000789366"/>
    </source>
</evidence>
<sequence length="360" mass="40311">MSTNLLIQLKRETDAVLAGDINNPALSTLTLNLKKVVDWNNSAAVGTNGRVNTGFPINGVIANNAKDFQIKQIEITGATNVLTTFPESTAGVKDRILKLSAADFGGQLTTDKILIDDVNYHTKNDNKTETVVPRDDQKQELLVLERLLETILTKYHNLLDFEHGPDADLIDTTYYFGTDPQVAKDPTNIKHVLFGLKDYYNQKIYELEDLIRGLSAINELIGRGLTKKSHVFLVDNGSGYKESDKPELDKEPGFYKGFPLIDPNLKATPDPTDDNKFKVEKIDPDKPVRFTKKNIDNFRAFATGYTGPNSDIFTKQKTIKDRKGNDIQVFANRKPEECFGFQPGDIWVDNSGDYLYVNGN</sequence>
<proteinExistence type="predicted"/>
<dbReference type="Proteomes" id="UP000789366">
    <property type="component" value="Unassembled WGS sequence"/>
</dbReference>
<accession>A0ACA9MEI8</accession>